<dbReference type="InterPro" id="IPR017517">
    <property type="entry name" value="Maleyloyr_isom"/>
</dbReference>
<proteinExistence type="predicted"/>
<name>A0ABQ2K7T6_9NOCA</name>
<dbReference type="InterPro" id="IPR024344">
    <property type="entry name" value="MDMPI_metal-binding"/>
</dbReference>
<dbReference type="Pfam" id="PF11716">
    <property type="entry name" value="MDMPI_N"/>
    <property type="match status" value="1"/>
</dbReference>
<dbReference type="Gene3D" id="1.20.120.450">
    <property type="entry name" value="dinb family like domain"/>
    <property type="match status" value="1"/>
</dbReference>
<evidence type="ECO:0000313" key="2">
    <source>
        <dbReference type="EMBL" id="GGN72011.1"/>
    </source>
</evidence>
<dbReference type="InterPro" id="IPR034660">
    <property type="entry name" value="DinB/YfiT-like"/>
</dbReference>
<evidence type="ECO:0000259" key="1">
    <source>
        <dbReference type="Pfam" id="PF11716"/>
    </source>
</evidence>
<comment type="caution">
    <text evidence="2">The sequence shown here is derived from an EMBL/GenBank/DDBJ whole genome shotgun (WGS) entry which is preliminary data.</text>
</comment>
<accession>A0ABQ2K7T6</accession>
<organism evidence="2 3">
    <name type="scientific">Nocardia rhizosphaerihabitans</name>
    <dbReference type="NCBI Taxonomy" id="1691570"/>
    <lineage>
        <taxon>Bacteria</taxon>
        <taxon>Bacillati</taxon>
        <taxon>Actinomycetota</taxon>
        <taxon>Actinomycetes</taxon>
        <taxon>Mycobacteriales</taxon>
        <taxon>Nocardiaceae</taxon>
        <taxon>Nocardia</taxon>
    </lineage>
</organism>
<dbReference type="EMBL" id="BMNE01000001">
    <property type="protein sequence ID" value="GGN72011.1"/>
    <property type="molecule type" value="Genomic_DNA"/>
</dbReference>
<gene>
    <name evidence="2" type="ORF">GCM10011610_12910</name>
</gene>
<feature type="domain" description="Mycothiol-dependent maleylpyruvate isomerase metal-binding" evidence="1">
    <location>
        <begin position="19"/>
        <end position="137"/>
    </location>
</feature>
<keyword evidence="3" id="KW-1185">Reference proteome</keyword>
<dbReference type="Proteomes" id="UP000658127">
    <property type="component" value="Unassembled WGS sequence"/>
</dbReference>
<dbReference type="NCBIfam" id="TIGR03083">
    <property type="entry name" value="maleylpyruvate isomerase family mycothiol-dependent enzyme"/>
    <property type="match status" value="1"/>
</dbReference>
<evidence type="ECO:0000313" key="3">
    <source>
        <dbReference type="Proteomes" id="UP000658127"/>
    </source>
</evidence>
<reference evidence="3" key="1">
    <citation type="journal article" date="2019" name="Int. J. Syst. Evol. Microbiol.">
        <title>The Global Catalogue of Microorganisms (GCM) 10K type strain sequencing project: providing services to taxonomists for standard genome sequencing and annotation.</title>
        <authorList>
            <consortium name="The Broad Institute Genomics Platform"/>
            <consortium name="The Broad Institute Genome Sequencing Center for Infectious Disease"/>
            <person name="Wu L."/>
            <person name="Ma J."/>
        </authorList>
    </citation>
    <scope>NUCLEOTIDE SEQUENCE [LARGE SCALE GENOMIC DNA]</scope>
    <source>
        <strain evidence="3">CGMCC 4.7329</strain>
    </source>
</reference>
<sequence>MTEIQWDRDEVTSIVVGEFQRFGAFVEGLSGEDLDVTTRCDGWTVRGVIGHLTGTVVDILAGTIGHRPPDVQAEAYGSWTVPQFTAALEAATESLEVHLRSLPDAVWNGPVQGVTGQVFATGVLTLAHELCVHTDDIDAALGRSSIEDRLWEISVRWLATEFTRLEYEPFTVELRGLPRFDINGGGPVVATDPANFVRVATGRMESSAAGIDLDLNIYGRDRRHIGV</sequence>
<dbReference type="SUPFAM" id="SSF109854">
    <property type="entry name" value="DinB/YfiT-like putative metalloenzymes"/>
    <property type="match status" value="1"/>
</dbReference>
<protein>
    <recommendedName>
        <fullName evidence="1">Mycothiol-dependent maleylpyruvate isomerase metal-binding domain-containing protein</fullName>
    </recommendedName>
</protein>